<feature type="region of interest" description="Disordered" evidence="18">
    <location>
        <begin position="147"/>
        <end position="236"/>
    </location>
</feature>
<evidence type="ECO:0000259" key="20">
    <source>
        <dbReference type="PROSITE" id="PS50262"/>
    </source>
</evidence>
<evidence type="ECO:0000256" key="14">
    <source>
        <dbReference type="ARBA" id="ARBA00023288"/>
    </source>
</evidence>
<evidence type="ECO:0000256" key="1">
    <source>
        <dbReference type="ARBA" id="ARBA00004651"/>
    </source>
</evidence>
<comment type="subcellular location">
    <subcellularLocation>
        <location evidence="1">Cell membrane</location>
        <topology evidence="1">Multi-pass membrane protein</topology>
    </subcellularLocation>
</comment>
<dbReference type="PROSITE" id="PS00237">
    <property type="entry name" value="G_PROTEIN_RECEP_F1_1"/>
    <property type="match status" value="1"/>
</dbReference>
<evidence type="ECO:0000256" key="9">
    <source>
        <dbReference type="ARBA" id="ARBA00023139"/>
    </source>
</evidence>
<evidence type="ECO:0000256" key="10">
    <source>
        <dbReference type="ARBA" id="ARBA00023157"/>
    </source>
</evidence>
<dbReference type="InterPro" id="IPR017452">
    <property type="entry name" value="GPCR_Rhodpsn_7TM"/>
</dbReference>
<evidence type="ECO:0000256" key="16">
    <source>
        <dbReference type="ARBA" id="ARBA00031093"/>
    </source>
</evidence>
<dbReference type="PRINTS" id="PR00527">
    <property type="entry name" value="GASTRINR"/>
</dbReference>
<evidence type="ECO:0000256" key="3">
    <source>
        <dbReference type="ARBA" id="ARBA00019090"/>
    </source>
</evidence>
<gene>
    <name evidence="21" type="ORF">C7M84_005536</name>
</gene>
<keyword evidence="10" id="KW-1015">Disulfide bond</keyword>
<organism evidence="21 22">
    <name type="scientific">Penaeus vannamei</name>
    <name type="common">Whiteleg shrimp</name>
    <name type="synonym">Litopenaeus vannamei</name>
    <dbReference type="NCBI Taxonomy" id="6689"/>
    <lineage>
        <taxon>Eukaryota</taxon>
        <taxon>Metazoa</taxon>
        <taxon>Ecdysozoa</taxon>
        <taxon>Arthropoda</taxon>
        <taxon>Crustacea</taxon>
        <taxon>Multicrustacea</taxon>
        <taxon>Malacostraca</taxon>
        <taxon>Eumalacostraca</taxon>
        <taxon>Eucarida</taxon>
        <taxon>Decapoda</taxon>
        <taxon>Dendrobranchiata</taxon>
        <taxon>Penaeoidea</taxon>
        <taxon>Penaeidae</taxon>
        <taxon>Penaeus</taxon>
    </lineage>
</organism>
<feature type="transmembrane region" description="Helical" evidence="19">
    <location>
        <begin position="594"/>
        <end position="615"/>
    </location>
</feature>
<dbReference type="PANTHER" id="PTHR24238:SF75">
    <property type="entry name" value="CHOLECYSTOKININ-LIKE RECEPTOR AT 17D1-RELATED"/>
    <property type="match status" value="1"/>
</dbReference>
<evidence type="ECO:0000256" key="4">
    <source>
        <dbReference type="ARBA" id="ARBA00022475"/>
    </source>
</evidence>
<dbReference type="SMART" id="SM01381">
    <property type="entry name" value="7TM_GPCR_Srsx"/>
    <property type="match status" value="1"/>
</dbReference>
<feature type="region of interest" description="Disordered" evidence="18">
    <location>
        <begin position="75"/>
        <end position="131"/>
    </location>
</feature>
<evidence type="ECO:0000256" key="6">
    <source>
        <dbReference type="ARBA" id="ARBA00022989"/>
    </source>
</evidence>
<feature type="compositionally biased region" description="Low complexity" evidence="18">
    <location>
        <begin position="105"/>
        <end position="114"/>
    </location>
</feature>
<dbReference type="EMBL" id="QCYY01001716">
    <property type="protein sequence ID" value="ROT75891.1"/>
    <property type="molecule type" value="Genomic_DNA"/>
</dbReference>
<keyword evidence="22" id="KW-1185">Reference proteome</keyword>
<dbReference type="InterPro" id="IPR000314">
    <property type="entry name" value="Gastrin_rcpt"/>
</dbReference>
<feature type="domain" description="G-protein coupled receptors family 1 profile" evidence="20">
    <location>
        <begin position="536"/>
        <end position="926"/>
    </location>
</feature>
<feature type="transmembrane region" description="Helical" evidence="19">
    <location>
        <begin position="870"/>
        <end position="896"/>
    </location>
</feature>
<evidence type="ECO:0000256" key="7">
    <source>
        <dbReference type="ARBA" id="ARBA00023040"/>
    </source>
</evidence>
<dbReference type="PANTHER" id="PTHR24238">
    <property type="entry name" value="G-PROTEIN COUPLED RECEPTOR"/>
    <property type="match status" value="1"/>
</dbReference>
<name>A0A423THH4_PENVA</name>
<dbReference type="Proteomes" id="UP000283509">
    <property type="component" value="Unassembled WGS sequence"/>
</dbReference>
<evidence type="ECO:0000256" key="8">
    <source>
        <dbReference type="ARBA" id="ARBA00023136"/>
    </source>
</evidence>
<keyword evidence="13 17" id="KW-0807">Transducer</keyword>
<keyword evidence="4" id="KW-1003">Cell membrane</keyword>
<keyword evidence="11 17" id="KW-0675">Receptor</keyword>
<dbReference type="SUPFAM" id="SSF81321">
    <property type="entry name" value="Family A G protein-coupled receptor-like"/>
    <property type="match status" value="1"/>
</dbReference>
<evidence type="ECO:0000256" key="11">
    <source>
        <dbReference type="ARBA" id="ARBA00023170"/>
    </source>
</evidence>
<feature type="transmembrane region" description="Helical" evidence="19">
    <location>
        <begin position="526"/>
        <end position="545"/>
    </location>
</feature>
<comment type="function">
    <text evidence="15">Receptor for gastrin and cholecystokinin. The CCK-B receptors occur throughout the central nervous system where they modulate anxiety, analgesia, arousal, and neuroleptic activity. This receptor mediates its action by association with G proteins that activate a phosphatidylinositol-calcium second messenger system.</text>
</comment>
<accession>A0A423THH4</accession>
<feature type="region of interest" description="Disordered" evidence="18">
    <location>
        <begin position="771"/>
        <end position="797"/>
    </location>
</feature>
<dbReference type="GO" id="GO:0005886">
    <property type="term" value="C:plasma membrane"/>
    <property type="evidence" value="ECO:0007669"/>
    <property type="project" value="UniProtKB-SubCell"/>
</dbReference>
<comment type="caution">
    <text evidence="21">The sequence shown here is derived from an EMBL/GenBank/DDBJ whole genome shotgun (WGS) entry which is preliminary data.</text>
</comment>
<dbReference type="STRING" id="6689.A0A423THH4"/>
<evidence type="ECO:0000256" key="13">
    <source>
        <dbReference type="ARBA" id="ARBA00023224"/>
    </source>
</evidence>
<dbReference type="InterPro" id="IPR000276">
    <property type="entry name" value="GPCR_Rhodpsn"/>
</dbReference>
<keyword evidence="14" id="KW-0449">Lipoprotein</keyword>
<feature type="transmembrane region" description="Helical" evidence="19">
    <location>
        <begin position="908"/>
        <end position="929"/>
    </location>
</feature>
<protein>
    <recommendedName>
        <fullName evidence="3">Gastrin/cholecystokinin type B receptor</fullName>
    </recommendedName>
    <alternativeName>
        <fullName evidence="16">Cholecystokinin-2 receptor</fullName>
    </alternativeName>
</protein>
<feature type="compositionally biased region" description="Basic residues" evidence="18">
    <location>
        <begin position="835"/>
        <end position="848"/>
    </location>
</feature>
<dbReference type="GO" id="GO:0008188">
    <property type="term" value="F:neuropeptide receptor activity"/>
    <property type="evidence" value="ECO:0007669"/>
    <property type="project" value="TreeGrafter"/>
</dbReference>
<sequence>MDTGNRLGVARGAPVEIARGKNTWSKFRSHNNQNANVREFPNRFGVFTDVDKLPNHNRKSSDFATAIPSEVHRRINRMSTSRIRPRDRADRRSKVGPEEEEVVSVEEGLAGAGEPSTSEASGHDLGTDLPEAEGVAYGGRKVWDQFSAAEGRKTKESRRRTKEDTRNLRKSDHEQGEIILKSTEENTYRGTTSHQPKDKLWEKLNDKNLEGEHRKEKKGFQKNSDNHATRKEGTRYVEDNVAPKAKNKSEINRKWKGHVNTSKVEDGTSVDEEDVILAGTRETVKEKMIEHLHFEKAEDSENIYKAYGTDGWKEVTKIGVFVPSTRVTSSTDSPVVPDPRLYTVTMAETALALTTSKSFSLWLTKAEEGERPSASPDQSATSAQNEDNEAVEARIRATEEGKITNIDVFHHRHFHDLVSTKSPSTLAAKMQEVTTRSNLTSKDFQTMIAEITHKEQGSVKVRNQEENETLEKVFDGENVYIEENNSGDASEDGLGEIPLANGSSGGRTPSTVPLLDTEGTVRIPCYVVIFLLGVVGNSLVIVTLLQNRKMRTITNVFLLNLAISDLLLGVFCMPVTLVGSLLRDFIFGAVMCRLIPYFQAVSISVSVWTLVAISLERYYAICQPLRSRGWQTLSHAYKIISIVWLLSLVAMAPIAALSKLLPIGSTNRHKCREMWPSLHLERGFTLFLGLGLLLVPLVIMVAAYPSITVSLWHGMRLERETGQVISLTDLNGLAMVQQSLRRKQSKRHVSKISIRFRKIPSAVTRTCEHCGKPKAYTPEPSTSHHDSVPTVNHAHSEASPIHAQDPHYCYHDLGERSHYHNSKWHVESVTENGRYHPRTPKKKKKQHDFKRLRSTHLEKSIEAKKHVIRMLFVVVLEFFLCWTPIFVVNILCLYIPEQVYRALGSFGISFLHLLSYASSCCNPITYCFMNKKFLQGFRHAFGCRKDTERQIRQNGTGASFRSQSNNALRLVGELKRDGRETTV</sequence>
<evidence type="ECO:0000256" key="18">
    <source>
        <dbReference type="SAM" id="MobiDB-lite"/>
    </source>
</evidence>
<feature type="transmembrane region" description="Helical" evidence="19">
    <location>
        <begin position="684"/>
        <end position="707"/>
    </location>
</feature>
<dbReference type="AlphaFoldDB" id="A0A423THH4"/>
<keyword evidence="5 17" id="KW-0812">Transmembrane</keyword>
<keyword evidence="9" id="KW-0564">Palmitate</keyword>
<evidence type="ECO:0000256" key="2">
    <source>
        <dbReference type="ARBA" id="ARBA00010663"/>
    </source>
</evidence>
<reference evidence="21 22" key="1">
    <citation type="submission" date="2018-04" db="EMBL/GenBank/DDBJ databases">
        <authorList>
            <person name="Zhang X."/>
            <person name="Yuan J."/>
            <person name="Li F."/>
            <person name="Xiang J."/>
        </authorList>
    </citation>
    <scope>NUCLEOTIDE SEQUENCE [LARGE SCALE GENOMIC DNA]</scope>
    <source>
        <tissue evidence="21">Muscle</tissue>
    </source>
</reference>
<dbReference type="Pfam" id="PF00001">
    <property type="entry name" value="7tm_1"/>
    <property type="match status" value="1"/>
</dbReference>
<feature type="transmembrane region" description="Helical" evidence="19">
    <location>
        <begin position="557"/>
        <end position="582"/>
    </location>
</feature>
<feature type="region of interest" description="Disordered" evidence="18">
    <location>
        <begin position="830"/>
        <end position="849"/>
    </location>
</feature>
<feature type="compositionally biased region" description="Basic and acidic residues" evidence="18">
    <location>
        <begin position="161"/>
        <end position="187"/>
    </location>
</feature>
<reference evidence="21 22" key="2">
    <citation type="submission" date="2019-01" db="EMBL/GenBank/DDBJ databases">
        <title>The decoding of complex shrimp genome reveals the adaptation for benthos swimmer, frequently molting mechanism and breeding impact on genome.</title>
        <authorList>
            <person name="Sun Y."/>
            <person name="Gao Y."/>
            <person name="Yu Y."/>
        </authorList>
    </citation>
    <scope>NUCLEOTIDE SEQUENCE [LARGE SCALE GENOMIC DNA]</scope>
    <source>
        <tissue evidence="21">Muscle</tissue>
    </source>
</reference>
<feature type="region of interest" description="Disordered" evidence="18">
    <location>
        <begin position="367"/>
        <end position="391"/>
    </location>
</feature>
<dbReference type="GO" id="GO:0015054">
    <property type="term" value="F:gastrin receptor activity"/>
    <property type="evidence" value="ECO:0007669"/>
    <property type="project" value="InterPro"/>
</dbReference>
<keyword evidence="7 17" id="KW-0297">G-protein coupled receptor</keyword>
<feature type="compositionally biased region" description="Basic and acidic residues" evidence="18">
    <location>
        <begin position="84"/>
        <end position="97"/>
    </location>
</feature>
<feature type="compositionally biased region" description="Basic and acidic residues" evidence="18">
    <location>
        <begin position="195"/>
        <end position="214"/>
    </location>
</feature>
<dbReference type="OrthoDB" id="10053194at2759"/>
<evidence type="ECO:0000256" key="15">
    <source>
        <dbReference type="ARBA" id="ARBA00025402"/>
    </source>
</evidence>
<dbReference type="PROSITE" id="PS50262">
    <property type="entry name" value="G_PROTEIN_RECEP_F1_2"/>
    <property type="match status" value="1"/>
</dbReference>
<keyword evidence="8 19" id="KW-0472">Membrane</keyword>
<evidence type="ECO:0000313" key="22">
    <source>
        <dbReference type="Proteomes" id="UP000283509"/>
    </source>
</evidence>
<evidence type="ECO:0000256" key="17">
    <source>
        <dbReference type="RuleBase" id="RU000688"/>
    </source>
</evidence>
<dbReference type="PRINTS" id="PR00237">
    <property type="entry name" value="GPCRRHODOPSN"/>
</dbReference>
<keyword evidence="6 19" id="KW-1133">Transmembrane helix</keyword>
<dbReference type="InterPro" id="IPR009126">
    <property type="entry name" value="Cholcskin_rcpt"/>
</dbReference>
<feature type="compositionally biased region" description="Polar residues" evidence="18">
    <location>
        <begin position="375"/>
        <end position="385"/>
    </location>
</feature>
<feature type="compositionally biased region" description="Basic and acidic residues" evidence="18">
    <location>
        <begin position="224"/>
        <end position="236"/>
    </location>
</feature>
<dbReference type="Gene3D" id="1.20.1070.10">
    <property type="entry name" value="Rhodopsin 7-helix transmembrane proteins"/>
    <property type="match status" value="2"/>
</dbReference>
<dbReference type="PRINTS" id="PR01822">
    <property type="entry name" value="CCYSTOKININR"/>
</dbReference>
<feature type="transmembrane region" description="Helical" evidence="19">
    <location>
        <begin position="636"/>
        <end position="657"/>
    </location>
</feature>
<evidence type="ECO:0000256" key="12">
    <source>
        <dbReference type="ARBA" id="ARBA00023180"/>
    </source>
</evidence>
<evidence type="ECO:0000313" key="21">
    <source>
        <dbReference type="EMBL" id="ROT75891.1"/>
    </source>
</evidence>
<keyword evidence="12" id="KW-0325">Glycoprotein</keyword>
<evidence type="ECO:0000256" key="19">
    <source>
        <dbReference type="SAM" id="Phobius"/>
    </source>
</evidence>
<evidence type="ECO:0000256" key="5">
    <source>
        <dbReference type="ARBA" id="ARBA00022692"/>
    </source>
</evidence>
<proteinExistence type="inferred from homology"/>
<comment type="similarity">
    <text evidence="2 17">Belongs to the G-protein coupled receptor 1 family.</text>
</comment>